<reference evidence="1 2" key="1">
    <citation type="submission" date="2022-05" db="EMBL/GenBank/DDBJ databases">
        <authorList>
            <consortium name="Genoscope - CEA"/>
            <person name="William W."/>
        </authorList>
    </citation>
    <scope>NUCLEOTIDE SEQUENCE [LARGE SCALE GENOMIC DNA]</scope>
</reference>
<dbReference type="Proteomes" id="UP001159427">
    <property type="component" value="Unassembled WGS sequence"/>
</dbReference>
<keyword evidence="2" id="KW-1185">Reference proteome</keyword>
<comment type="caution">
    <text evidence="1">The sequence shown here is derived from an EMBL/GenBank/DDBJ whole genome shotgun (WGS) entry which is preliminary data.</text>
</comment>
<organism evidence="1 2">
    <name type="scientific">Porites evermanni</name>
    <dbReference type="NCBI Taxonomy" id="104178"/>
    <lineage>
        <taxon>Eukaryota</taxon>
        <taxon>Metazoa</taxon>
        <taxon>Cnidaria</taxon>
        <taxon>Anthozoa</taxon>
        <taxon>Hexacorallia</taxon>
        <taxon>Scleractinia</taxon>
        <taxon>Fungiina</taxon>
        <taxon>Poritidae</taxon>
        <taxon>Porites</taxon>
    </lineage>
</organism>
<evidence type="ECO:0000313" key="2">
    <source>
        <dbReference type="Proteomes" id="UP001159427"/>
    </source>
</evidence>
<gene>
    <name evidence="1" type="ORF">PEVE_00038790</name>
</gene>
<accession>A0ABN8T4B5</accession>
<dbReference type="EMBL" id="CALNXI010006693">
    <property type="protein sequence ID" value="CAH3199157.1"/>
    <property type="molecule type" value="Genomic_DNA"/>
</dbReference>
<proteinExistence type="predicted"/>
<evidence type="ECO:0000313" key="1">
    <source>
        <dbReference type="EMBL" id="CAH3199157.1"/>
    </source>
</evidence>
<sequence length="248" mass="24213">MGRFGPTSDANQGTSLEGISVQKGLQTWIVPVTGQYQAELCGASGVDNSFYNTKGGRGARVKGSIHLEKGTQRTVLVGQKATGGGGGGGTFVVFAADGSPLALAGGGGTADVADGDPGQGINFGIVNGGGKAKGGNACVSKSRFDTVTGVGGGGGLISDGRCFVKSFTAGGREGFNKDSLCAGGFGGGGNRGGGSGFSGGGVQVSKNIKNIHTGGEGSFVPNGKWAATSGGCLARDGFAIFELVLLGH</sequence>
<name>A0ABN8T4B5_9CNID</name>
<protein>
    <submittedName>
        <fullName evidence="1">Uncharacterized protein</fullName>
    </submittedName>
</protein>